<dbReference type="Proteomes" id="UP001589788">
    <property type="component" value="Unassembled WGS sequence"/>
</dbReference>
<proteinExistence type="inferred from homology"/>
<keyword evidence="9" id="KW-1185">Reference proteome</keyword>
<dbReference type="InterPro" id="IPR056729">
    <property type="entry name" value="GMPPB_C"/>
</dbReference>
<dbReference type="SUPFAM" id="SSF55957">
    <property type="entry name" value="Phosphoglucomutase, C-terminal domain"/>
    <property type="match status" value="1"/>
</dbReference>
<evidence type="ECO:0000313" key="8">
    <source>
        <dbReference type="EMBL" id="MFC0082044.1"/>
    </source>
</evidence>
<comment type="similarity">
    <text evidence="1">Belongs to the transferase hexapeptide repeat family.</text>
</comment>
<dbReference type="Pfam" id="PF25087">
    <property type="entry name" value="GMPPB_C"/>
    <property type="match status" value="1"/>
</dbReference>
<evidence type="ECO:0000259" key="4">
    <source>
        <dbReference type="Pfam" id="PF00483"/>
    </source>
</evidence>
<dbReference type="Gene3D" id="3.30.310.50">
    <property type="entry name" value="Alpha-D-phosphohexomutase, C-terminal domain"/>
    <property type="match status" value="1"/>
</dbReference>
<name>A0ABV6C2Z3_9ACTN</name>
<comment type="caution">
    <text evidence="8">The sequence shown here is derived from an EMBL/GenBank/DDBJ whole genome shotgun (WGS) entry which is preliminary data.</text>
</comment>
<gene>
    <name evidence="8" type="ORF">ACFFRE_07770</name>
</gene>
<feature type="domain" description="Alpha-D-phosphohexomutase alpha/beta/alpha" evidence="5">
    <location>
        <begin position="377"/>
        <end position="508"/>
    </location>
</feature>
<dbReference type="InterPro" id="IPR005845">
    <property type="entry name" value="A-D-PHexomutase_a/b/a-II"/>
</dbReference>
<dbReference type="InterPro" id="IPR050486">
    <property type="entry name" value="Mannose-1P_guanyltransferase"/>
</dbReference>
<dbReference type="InterPro" id="IPR005844">
    <property type="entry name" value="A-D-PHexomutase_a/b/a-I"/>
</dbReference>
<feature type="domain" description="Nucleotidyl transferase" evidence="4">
    <location>
        <begin position="1"/>
        <end position="228"/>
    </location>
</feature>
<feature type="domain" description="Alpha-D-phosphohexomutase alpha/beta/alpha" evidence="6">
    <location>
        <begin position="527"/>
        <end position="625"/>
    </location>
</feature>
<evidence type="ECO:0000259" key="7">
    <source>
        <dbReference type="Pfam" id="PF25087"/>
    </source>
</evidence>
<dbReference type="SUPFAM" id="SSF53738">
    <property type="entry name" value="Phosphoglucomutase, first 3 domains"/>
    <property type="match status" value="2"/>
</dbReference>
<protein>
    <submittedName>
        <fullName evidence="8">Sugar phosphate nucleotidyltransferase</fullName>
    </submittedName>
</protein>
<dbReference type="InterPro" id="IPR029044">
    <property type="entry name" value="Nucleotide-diphossugar_trans"/>
</dbReference>
<dbReference type="CDD" id="cd04181">
    <property type="entry name" value="NTP_transferase"/>
    <property type="match status" value="1"/>
</dbReference>
<evidence type="ECO:0000256" key="1">
    <source>
        <dbReference type="ARBA" id="ARBA00007274"/>
    </source>
</evidence>
<feature type="domain" description="Mannose-1-phosphate guanyltransferase C-terminal" evidence="7">
    <location>
        <begin position="259"/>
        <end position="361"/>
    </location>
</feature>
<dbReference type="RefSeq" id="WP_377789452.1">
    <property type="nucleotide sequence ID" value="NZ_JBHLYQ010000066.1"/>
</dbReference>
<dbReference type="Gene3D" id="2.160.10.10">
    <property type="entry name" value="Hexapeptide repeat proteins"/>
    <property type="match status" value="1"/>
</dbReference>
<evidence type="ECO:0000256" key="2">
    <source>
        <dbReference type="ARBA" id="ARBA00010231"/>
    </source>
</evidence>
<evidence type="ECO:0000313" key="9">
    <source>
        <dbReference type="Proteomes" id="UP001589788"/>
    </source>
</evidence>
<dbReference type="InterPro" id="IPR036900">
    <property type="entry name" value="A-D-PHexomutase_C_sf"/>
</dbReference>
<evidence type="ECO:0000256" key="3">
    <source>
        <dbReference type="SAM" id="MobiDB-lite"/>
    </source>
</evidence>
<sequence>MAGGEGTRLRPLTSNQPKPMLPMANRPMMEHVLGLLKRHGFDDVVVTVAFMASAIRNYFGDGSELGVRIRYAVEETPLGTAGSVANARDLLGERFLVISGDVLTDLDLSALVAFHEERGALATLALKAVEDPLEFGIVITRPDGAIERFLEKPSWGQVFSDTINTGVYVLEPEILDLVPSGRPVDFSGEVFPAALAAGRPVYGWVAEGYWEDVGTLEAYLRAHQDVLDRKVAVGDLGFELRQGVWLGKGATVDPAAEVRGPALIGDNVTVGPGSVIGPYTVLGPNVRVGENAAVERSVVHDGSHLASGVRVEGSVVGRACDLRQGCHLEEGVVLGDEVFVGAAAVLKAGIKVFPFKTVEMGATVNTSIVLESRGARSLFGRQGVTGLANVDVGPELALRLAMAWASTLEKGSTVTASRDTSRAARVLKRAIMVGCNAAGVDVEDLEVATVPVTRFQVRSGPSQGGITVRLDEQDTQSVVIRFFDRDGIDLDEAAQRKIERLYAREEFRRTFASDIGDLRYPARTLEYYTAALMDRIDVDRVAKAGFKLVLDYSYGTASFVMPNVLAKLGADVLAVNPYAATARSIGGDRQGAAARVADLVRSSGADLGAVIDPGGEHLTLVDDEGRVLADHEALVLLVDLVTSRGRARRVALPVAAPSAAERTCVSNGAEVTWAKLAPAHLMEVASDRETDFAGSLEGGFIFPRFLPAFDAVATVAHLLDLLAEPDGGTHRLSRWSSRVPRIWTAHEEVVTPWEQKGTVMRSLVERLAGRDLVLVDGVKVLDAEGWTLVVPDPEEPVTHVWVEAASEEAARARVEEQAARVRQLLV</sequence>
<dbReference type="Gene3D" id="3.90.550.10">
    <property type="entry name" value="Spore Coat Polysaccharide Biosynthesis Protein SpsA, Chain A"/>
    <property type="match status" value="1"/>
</dbReference>
<dbReference type="InterPro" id="IPR005835">
    <property type="entry name" value="NTP_transferase_dom"/>
</dbReference>
<dbReference type="InterPro" id="IPR016055">
    <property type="entry name" value="A-D-PHexomutase_a/b/a-I/II/III"/>
</dbReference>
<evidence type="ECO:0000259" key="6">
    <source>
        <dbReference type="Pfam" id="PF02879"/>
    </source>
</evidence>
<reference evidence="8 9" key="1">
    <citation type="submission" date="2024-09" db="EMBL/GenBank/DDBJ databases">
        <authorList>
            <person name="Sun Q."/>
            <person name="Mori K."/>
        </authorList>
    </citation>
    <scope>NUCLEOTIDE SEQUENCE [LARGE SCALE GENOMIC DNA]</scope>
    <source>
        <strain evidence="8 9">JCM 15389</strain>
    </source>
</reference>
<dbReference type="InterPro" id="IPR011004">
    <property type="entry name" value="Trimer_LpxA-like_sf"/>
</dbReference>
<dbReference type="SUPFAM" id="SSF53448">
    <property type="entry name" value="Nucleotide-diphospho-sugar transferases"/>
    <property type="match status" value="1"/>
</dbReference>
<dbReference type="Pfam" id="PF00483">
    <property type="entry name" value="NTP_transferase"/>
    <property type="match status" value="1"/>
</dbReference>
<dbReference type="PANTHER" id="PTHR22572">
    <property type="entry name" value="SUGAR-1-PHOSPHATE GUANYL TRANSFERASE"/>
    <property type="match status" value="1"/>
</dbReference>
<feature type="region of interest" description="Disordered" evidence="3">
    <location>
        <begin position="1"/>
        <end position="23"/>
    </location>
</feature>
<dbReference type="SUPFAM" id="SSF51161">
    <property type="entry name" value="Trimeric LpxA-like enzymes"/>
    <property type="match status" value="1"/>
</dbReference>
<dbReference type="Pfam" id="PF02878">
    <property type="entry name" value="PGM_PMM_I"/>
    <property type="match status" value="1"/>
</dbReference>
<dbReference type="Pfam" id="PF02879">
    <property type="entry name" value="PGM_PMM_II"/>
    <property type="match status" value="1"/>
</dbReference>
<accession>A0ABV6C2Z3</accession>
<comment type="similarity">
    <text evidence="2">Belongs to the phosphohexose mutase family.</text>
</comment>
<dbReference type="EMBL" id="JBHLYQ010000066">
    <property type="protein sequence ID" value="MFC0082044.1"/>
    <property type="molecule type" value="Genomic_DNA"/>
</dbReference>
<evidence type="ECO:0000259" key="5">
    <source>
        <dbReference type="Pfam" id="PF02878"/>
    </source>
</evidence>
<organism evidence="8 9">
    <name type="scientific">Aciditerrimonas ferrireducens</name>
    <dbReference type="NCBI Taxonomy" id="667306"/>
    <lineage>
        <taxon>Bacteria</taxon>
        <taxon>Bacillati</taxon>
        <taxon>Actinomycetota</taxon>
        <taxon>Acidimicrobiia</taxon>
        <taxon>Acidimicrobiales</taxon>
        <taxon>Acidimicrobiaceae</taxon>
        <taxon>Aciditerrimonas</taxon>
    </lineage>
</organism>
<dbReference type="Gene3D" id="3.40.120.10">
    <property type="entry name" value="Alpha-D-Glucose-1,6-Bisphosphate, subunit A, domain 3"/>
    <property type="match status" value="3"/>
</dbReference>